<evidence type="ECO:0000313" key="3">
    <source>
        <dbReference type="Proteomes" id="UP001187192"/>
    </source>
</evidence>
<proteinExistence type="predicted"/>
<sequence>MDFFRCDVRNEMPPALFIGDGPALNMGTNSQATFQFPALPPILEIQISNSRPVFSPITDRHMAACRGAESSRPVDTGGLMLIPISAPTTTYVIHHYPSHLISDPSGADHTPFTDGLIGGRALPSCRSSPDSRPEYKTSPLAPVHSRG</sequence>
<evidence type="ECO:0000313" key="2">
    <source>
        <dbReference type="EMBL" id="GMN36695.1"/>
    </source>
</evidence>
<dbReference type="AlphaFoldDB" id="A0AA87ZNT6"/>
<accession>A0AA87ZNT6</accession>
<feature type="region of interest" description="Disordered" evidence="1">
    <location>
        <begin position="111"/>
        <end position="147"/>
    </location>
</feature>
<keyword evidence="3" id="KW-1185">Reference proteome</keyword>
<reference evidence="2" key="1">
    <citation type="submission" date="2023-07" db="EMBL/GenBank/DDBJ databases">
        <title>draft genome sequence of fig (Ficus carica).</title>
        <authorList>
            <person name="Takahashi T."/>
            <person name="Nishimura K."/>
        </authorList>
    </citation>
    <scope>NUCLEOTIDE SEQUENCE</scope>
</reference>
<evidence type="ECO:0000256" key="1">
    <source>
        <dbReference type="SAM" id="MobiDB-lite"/>
    </source>
</evidence>
<name>A0AA87ZNT6_FICCA</name>
<gene>
    <name evidence="2" type="ORF">TIFTF001_042494</name>
</gene>
<dbReference type="EMBL" id="BTGU01002331">
    <property type="protein sequence ID" value="GMN36695.1"/>
    <property type="molecule type" value="Genomic_DNA"/>
</dbReference>
<protein>
    <submittedName>
        <fullName evidence="2">Uncharacterized protein</fullName>
    </submittedName>
</protein>
<comment type="caution">
    <text evidence="2">The sequence shown here is derived from an EMBL/GenBank/DDBJ whole genome shotgun (WGS) entry which is preliminary data.</text>
</comment>
<organism evidence="2 3">
    <name type="scientific">Ficus carica</name>
    <name type="common">Common fig</name>
    <dbReference type="NCBI Taxonomy" id="3494"/>
    <lineage>
        <taxon>Eukaryota</taxon>
        <taxon>Viridiplantae</taxon>
        <taxon>Streptophyta</taxon>
        <taxon>Embryophyta</taxon>
        <taxon>Tracheophyta</taxon>
        <taxon>Spermatophyta</taxon>
        <taxon>Magnoliopsida</taxon>
        <taxon>eudicotyledons</taxon>
        <taxon>Gunneridae</taxon>
        <taxon>Pentapetalae</taxon>
        <taxon>rosids</taxon>
        <taxon>fabids</taxon>
        <taxon>Rosales</taxon>
        <taxon>Moraceae</taxon>
        <taxon>Ficeae</taxon>
        <taxon>Ficus</taxon>
    </lineage>
</organism>
<dbReference type="Proteomes" id="UP001187192">
    <property type="component" value="Unassembled WGS sequence"/>
</dbReference>